<evidence type="ECO:0000256" key="4">
    <source>
        <dbReference type="SAM" id="SignalP"/>
    </source>
</evidence>
<name>A0A7R8XCD9_9CRUS</name>
<sequence>MQPWLVVLALPFCLHSASSRESRTFPCPEHDAILPCVCNHEAAIDEVHVDCSEATTSTQILTAFHEGFWPFDNLTEFRLKGYRKVSEIPEEIFGYVSFRRIFVETTDVVFVDQSAFLSCRDDLAHLSFWYGHLERFPWQSLPQFVSLAILNLEFNEITAIDSFESPSLVTLRVSNNRIATLKTGISAPNLNALIMNNNPISTIPSRFFEGMENLEEFQCQWCNLGPAISDGSMEFRSQTLKSVYLRNNIISSFEPGGISVVSPDAVVDLEANQITELTESIFRPVMDFLARGNGLLNVWDNPIVCGCSMAWVMLDPIILERVYGSCVNGTLFQELDPHHFEAFC</sequence>
<dbReference type="GO" id="GO:0016020">
    <property type="term" value="C:membrane"/>
    <property type="evidence" value="ECO:0007669"/>
    <property type="project" value="TreeGrafter"/>
</dbReference>
<keyword evidence="6" id="KW-1185">Reference proteome</keyword>
<protein>
    <recommendedName>
        <fullName evidence="7">Oplophorus-luciferin 2-monooxygenase non-catalytic subunit</fullName>
    </recommendedName>
</protein>
<dbReference type="Gene3D" id="3.80.10.10">
    <property type="entry name" value="Ribonuclease Inhibitor"/>
    <property type="match status" value="1"/>
</dbReference>
<dbReference type="Proteomes" id="UP000677054">
    <property type="component" value="Unassembled WGS sequence"/>
</dbReference>
<keyword evidence="2 4" id="KW-0732">Signal</keyword>
<dbReference type="InterPro" id="IPR032675">
    <property type="entry name" value="LRR_dom_sf"/>
</dbReference>
<dbReference type="OrthoDB" id="676979at2759"/>
<dbReference type="PANTHER" id="PTHR24364">
    <property type="entry name" value="LP06937P"/>
    <property type="match status" value="1"/>
</dbReference>
<evidence type="ECO:0000313" key="6">
    <source>
        <dbReference type="Proteomes" id="UP000677054"/>
    </source>
</evidence>
<evidence type="ECO:0008006" key="7">
    <source>
        <dbReference type="Google" id="ProtNLM"/>
    </source>
</evidence>
<organism evidence="5">
    <name type="scientific">Darwinula stevensoni</name>
    <dbReference type="NCBI Taxonomy" id="69355"/>
    <lineage>
        <taxon>Eukaryota</taxon>
        <taxon>Metazoa</taxon>
        <taxon>Ecdysozoa</taxon>
        <taxon>Arthropoda</taxon>
        <taxon>Crustacea</taxon>
        <taxon>Oligostraca</taxon>
        <taxon>Ostracoda</taxon>
        <taxon>Podocopa</taxon>
        <taxon>Podocopida</taxon>
        <taxon>Darwinulocopina</taxon>
        <taxon>Darwinuloidea</taxon>
        <taxon>Darwinulidae</taxon>
        <taxon>Darwinula</taxon>
    </lineage>
</organism>
<dbReference type="PANTHER" id="PTHR24364:SF18">
    <property type="entry name" value="LP06937P"/>
    <property type="match status" value="1"/>
</dbReference>
<accession>A0A7R8XCD9</accession>
<dbReference type="InterPro" id="IPR052286">
    <property type="entry name" value="Wnt_signaling_inhibitor"/>
</dbReference>
<dbReference type="AlphaFoldDB" id="A0A7R8XCD9"/>
<evidence type="ECO:0000256" key="2">
    <source>
        <dbReference type="ARBA" id="ARBA00022729"/>
    </source>
</evidence>
<dbReference type="EMBL" id="LR900810">
    <property type="protein sequence ID" value="CAD7246975.1"/>
    <property type="molecule type" value="Genomic_DNA"/>
</dbReference>
<feature type="chain" id="PRO_5036209135" description="Oplophorus-luciferin 2-monooxygenase non-catalytic subunit" evidence="4">
    <location>
        <begin position="20"/>
        <end position="344"/>
    </location>
</feature>
<evidence type="ECO:0000256" key="1">
    <source>
        <dbReference type="ARBA" id="ARBA00022614"/>
    </source>
</evidence>
<evidence type="ECO:0000256" key="3">
    <source>
        <dbReference type="ARBA" id="ARBA00022737"/>
    </source>
</evidence>
<keyword evidence="3" id="KW-0677">Repeat</keyword>
<keyword evidence="1" id="KW-0433">Leucine-rich repeat</keyword>
<gene>
    <name evidence="5" type="ORF">DSTB1V02_LOCUS6817</name>
</gene>
<evidence type="ECO:0000313" key="5">
    <source>
        <dbReference type="EMBL" id="CAD7246975.1"/>
    </source>
</evidence>
<feature type="signal peptide" evidence="4">
    <location>
        <begin position="1"/>
        <end position="19"/>
    </location>
</feature>
<proteinExistence type="predicted"/>
<dbReference type="EMBL" id="CAJPEV010001293">
    <property type="protein sequence ID" value="CAG0891884.1"/>
    <property type="molecule type" value="Genomic_DNA"/>
</dbReference>
<dbReference type="SUPFAM" id="SSF52058">
    <property type="entry name" value="L domain-like"/>
    <property type="match status" value="1"/>
</dbReference>
<reference evidence="5" key="1">
    <citation type="submission" date="2020-11" db="EMBL/GenBank/DDBJ databases">
        <authorList>
            <person name="Tran Van P."/>
        </authorList>
    </citation>
    <scope>NUCLEOTIDE SEQUENCE</scope>
</reference>